<proteinExistence type="predicted"/>
<protein>
    <submittedName>
        <fullName evidence="1">12304_t:CDS:1</fullName>
    </submittedName>
</protein>
<evidence type="ECO:0000313" key="2">
    <source>
        <dbReference type="Proteomes" id="UP000789525"/>
    </source>
</evidence>
<keyword evidence="2" id="KW-1185">Reference proteome</keyword>
<sequence>MSSCFALSDYKKTRSLMNVYENLLSYGKRSPLLGFVCICGFRQQNTRTVVAATRDVTGALFGLSSNLEPSDEFDILNKADIMA</sequence>
<name>A0ACA9N6Q8_9GLOM</name>
<dbReference type="EMBL" id="CAJVPT010018611">
    <property type="protein sequence ID" value="CAG8635683.1"/>
    <property type="molecule type" value="Genomic_DNA"/>
</dbReference>
<gene>
    <name evidence="1" type="ORF">ACOLOM_LOCUS7784</name>
</gene>
<dbReference type="Proteomes" id="UP000789525">
    <property type="component" value="Unassembled WGS sequence"/>
</dbReference>
<accession>A0ACA9N6Q8</accession>
<organism evidence="1 2">
    <name type="scientific">Acaulospora colombiana</name>
    <dbReference type="NCBI Taxonomy" id="27376"/>
    <lineage>
        <taxon>Eukaryota</taxon>
        <taxon>Fungi</taxon>
        <taxon>Fungi incertae sedis</taxon>
        <taxon>Mucoromycota</taxon>
        <taxon>Glomeromycotina</taxon>
        <taxon>Glomeromycetes</taxon>
        <taxon>Diversisporales</taxon>
        <taxon>Acaulosporaceae</taxon>
        <taxon>Acaulospora</taxon>
    </lineage>
</organism>
<evidence type="ECO:0000313" key="1">
    <source>
        <dbReference type="EMBL" id="CAG8635683.1"/>
    </source>
</evidence>
<comment type="caution">
    <text evidence="1">The sequence shown here is derived from an EMBL/GenBank/DDBJ whole genome shotgun (WGS) entry which is preliminary data.</text>
</comment>
<reference evidence="1" key="1">
    <citation type="submission" date="2021-06" db="EMBL/GenBank/DDBJ databases">
        <authorList>
            <person name="Kallberg Y."/>
            <person name="Tangrot J."/>
            <person name="Rosling A."/>
        </authorList>
    </citation>
    <scope>NUCLEOTIDE SEQUENCE</scope>
    <source>
        <strain evidence="1">CL356</strain>
    </source>
</reference>